<gene>
    <name evidence="1" type="ORF">TNCV_1090991</name>
</gene>
<protein>
    <submittedName>
        <fullName evidence="1">Uncharacterized protein</fullName>
    </submittedName>
</protein>
<dbReference type="EMBL" id="BMAU01021343">
    <property type="protein sequence ID" value="GFY17326.1"/>
    <property type="molecule type" value="Genomic_DNA"/>
</dbReference>
<dbReference type="AlphaFoldDB" id="A0A8X6SS93"/>
<accession>A0A8X6SS93</accession>
<comment type="caution">
    <text evidence="1">The sequence shown here is derived from an EMBL/GenBank/DDBJ whole genome shotgun (WGS) entry which is preliminary data.</text>
</comment>
<evidence type="ECO:0000313" key="2">
    <source>
        <dbReference type="Proteomes" id="UP000887159"/>
    </source>
</evidence>
<sequence length="81" mass="9400">MECFLEQRYTIKFCVKLRETGKETTDMVKEAYSDAVMGRSVVFEYPDDEIESKVSLFRAMLMCKEGAGEKEIPKDEFGRPM</sequence>
<proteinExistence type="predicted"/>
<name>A0A8X6SS93_TRICX</name>
<dbReference type="Proteomes" id="UP000887159">
    <property type="component" value="Unassembled WGS sequence"/>
</dbReference>
<organism evidence="1 2">
    <name type="scientific">Trichonephila clavipes</name>
    <name type="common">Golden silk orbweaver</name>
    <name type="synonym">Nephila clavipes</name>
    <dbReference type="NCBI Taxonomy" id="2585209"/>
    <lineage>
        <taxon>Eukaryota</taxon>
        <taxon>Metazoa</taxon>
        <taxon>Ecdysozoa</taxon>
        <taxon>Arthropoda</taxon>
        <taxon>Chelicerata</taxon>
        <taxon>Arachnida</taxon>
        <taxon>Araneae</taxon>
        <taxon>Araneomorphae</taxon>
        <taxon>Entelegynae</taxon>
        <taxon>Araneoidea</taxon>
        <taxon>Nephilidae</taxon>
        <taxon>Trichonephila</taxon>
    </lineage>
</organism>
<reference evidence="1" key="1">
    <citation type="submission" date="2020-08" db="EMBL/GenBank/DDBJ databases">
        <title>Multicomponent nature underlies the extraordinary mechanical properties of spider dragline silk.</title>
        <authorList>
            <person name="Kono N."/>
            <person name="Nakamura H."/>
            <person name="Mori M."/>
            <person name="Yoshida Y."/>
            <person name="Ohtoshi R."/>
            <person name="Malay A.D."/>
            <person name="Moran D.A.P."/>
            <person name="Tomita M."/>
            <person name="Numata K."/>
            <person name="Arakawa K."/>
        </authorList>
    </citation>
    <scope>NUCLEOTIDE SEQUENCE</scope>
</reference>
<keyword evidence="2" id="KW-1185">Reference proteome</keyword>
<evidence type="ECO:0000313" key="1">
    <source>
        <dbReference type="EMBL" id="GFY17326.1"/>
    </source>
</evidence>